<feature type="domain" description="Transglycosylase SLT" evidence="3">
    <location>
        <begin position="11"/>
        <end position="108"/>
    </location>
</feature>
<dbReference type="SUPFAM" id="SSF53955">
    <property type="entry name" value="Lysozyme-like"/>
    <property type="match status" value="1"/>
</dbReference>
<dbReference type="EMBL" id="JACDQQ010002355">
    <property type="protein sequence ID" value="MBA0088126.1"/>
    <property type="molecule type" value="Genomic_DNA"/>
</dbReference>
<dbReference type="GO" id="GO:0008933">
    <property type="term" value="F:peptidoglycan lytic transglycosylase activity"/>
    <property type="evidence" value="ECO:0007669"/>
    <property type="project" value="InterPro"/>
</dbReference>
<sequence length="173" mass="18321">PQAVAPPYRELVSAAASRYGVDAELISSVMEVESHFDAKAVSPKNARGLMQLLPQTAARLGVKDIFDPQQNIEAGTRYLIELLDLYKNNLTLALAAYNAGPDKVQKYGDVPPYRETVSYVNQVKRKYQKSKSAAAAKTATPAAPKAPASASPAGTSASPPSPPPSSAPKTQDP</sequence>
<dbReference type="Pfam" id="PF01464">
    <property type="entry name" value="SLT"/>
    <property type="match status" value="1"/>
</dbReference>
<dbReference type="GO" id="GO:0016020">
    <property type="term" value="C:membrane"/>
    <property type="evidence" value="ECO:0007669"/>
    <property type="project" value="InterPro"/>
</dbReference>
<name>A0A7V8SZL6_9BACT</name>
<dbReference type="InterPro" id="IPR023346">
    <property type="entry name" value="Lysozyme-like_dom_sf"/>
</dbReference>
<feature type="region of interest" description="Disordered" evidence="2">
    <location>
        <begin position="130"/>
        <end position="173"/>
    </location>
</feature>
<feature type="compositionally biased region" description="Low complexity" evidence="2">
    <location>
        <begin position="130"/>
        <end position="158"/>
    </location>
</feature>
<evidence type="ECO:0000259" key="3">
    <source>
        <dbReference type="Pfam" id="PF01464"/>
    </source>
</evidence>
<evidence type="ECO:0000256" key="2">
    <source>
        <dbReference type="SAM" id="MobiDB-lite"/>
    </source>
</evidence>
<organism evidence="4 5">
    <name type="scientific">Candidatus Acidiferrum panamense</name>
    <dbReference type="NCBI Taxonomy" id="2741543"/>
    <lineage>
        <taxon>Bacteria</taxon>
        <taxon>Pseudomonadati</taxon>
        <taxon>Acidobacteriota</taxon>
        <taxon>Terriglobia</taxon>
        <taxon>Candidatus Acidiferrales</taxon>
        <taxon>Candidatus Acidiferrum</taxon>
    </lineage>
</organism>
<dbReference type="PANTHER" id="PTHR37423">
    <property type="entry name" value="SOLUBLE LYTIC MUREIN TRANSGLYCOSYLASE-RELATED"/>
    <property type="match status" value="1"/>
</dbReference>
<reference evidence="4" key="1">
    <citation type="submission" date="2020-06" db="EMBL/GenBank/DDBJ databases">
        <title>Legume-microbial interactions unlock mineral nutrients during tropical forest succession.</title>
        <authorList>
            <person name="Epihov D.Z."/>
        </authorList>
    </citation>
    <scope>NUCLEOTIDE SEQUENCE [LARGE SCALE GENOMIC DNA]</scope>
    <source>
        <strain evidence="4">Pan2503</strain>
    </source>
</reference>
<proteinExistence type="inferred from homology"/>
<dbReference type="PROSITE" id="PS00922">
    <property type="entry name" value="TRANSGLYCOSYLASE"/>
    <property type="match status" value="1"/>
</dbReference>
<gene>
    <name evidence="4" type="ORF">HRJ53_24340</name>
</gene>
<comment type="caution">
    <text evidence="4">The sequence shown here is derived from an EMBL/GenBank/DDBJ whole genome shotgun (WGS) entry which is preliminary data.</text>
</comment>
<evidence type="ECO:0000313" key="5">
    <source>
        <dbReference type="Proteomes" id="UP000567293"/>
    </source>
</evidence>
<dbReference type="InterPro" id="IPR008258">
    <property type="entry name" value="Transglycosylase_SLT_dom_1"/>
</dbReference>
<dbReference type="Gene3D" id="1.10.530.10">
    <property type="match status" value="1"/>
</dbReference>
<keyword evidence="5" id="KW-1185">Reference proteome</keyword>
<dbReference type="InterPro" id="IPR000189">
    <property type="entry name" value="Transglyc_AS"/>
</dbReference>
<dbReference type="Proteomes" id="UP000567293">
    <property type="component" value="Unassembled WGS sequence"/>
</dbReference>
<protein>
    <submittedName>
        <fullName evidence="4">Lytic transglycosylase domain-containing protein</fullName>
    </submittedName>
</protein>
<comment type="similarity">
    <text evidence="1">Belongs to the transglycosylase Slt family.</text>
</comment>
<dbReference type="AlphaFoldDB" id="A0A7V8SZL6"/>
<evidence type="ECO:0000313" key="4">
    <source>
        <dbReference type="EMBL" id="MBA0088126.1"/>
    </source>
</evidence>
<accession>A0A7V8SZL6</accession>
<feature type="non-terminal residue" evidence="4">
    <location>
        <position position="1"/>
    </location>
</feature>
<dbReference type="GO" id="GO:0000270">
    <property type="term" value="P:peptidoglycan metabolic process"/>
    <property type="evidence" value="ECO:0007669"/>
    <property type="project" value="InterPro"/>
</dbReference>
<dbReference type="PANTHER" id="PTHR37423:SF2">
    <property type="entry name" value="MEMBRANE-BOUND LYTIC MUREIN TRANSGLYCOSYLASE C"/>
    <property type="match status" value="1"/>
</dbReference>
<evidence type="ECO:0000256" key="1">
    <source>
        <dbReference type="ARBA" id="ARBA00007734"/>
    </source>
</evidence>
<dbReference type="CDD" id="cd16896">
    <property type="entry name" value="LT_Slt70-like"/>
    <property type="match status" value="1"/>
</dbReference>